<evidence type="ECO:0000313" key="2">
    <source>
        <dbReference type="EMBL" id="MEO3957726.1"/>
    </source>
</evidence>
<dbReference type="InterPro" id="IPR013387">
    <property type="entry name" value="T3SS_PrgH/EprH"/>
</dbReference>
<accession>A0ABV0HDH0</accession>
<evidence type="ECO:0000313" key="3">
    <source>
        <dbReference type="Proteomes" id="UP001438292"/>
    </source>
</evidence>
<dbReference type="Gene3D" id="3.30.70.1780">
    <property type="match status" value="1"/>
</dbReference>
<keyword evidence="1" id="KW-1133">Transmembrane helix</keyword>
<dbReference type="Gene3D" id="3.30.300.170">
    <property type="match status" value="1"/>
</dbReference>
<gene>
    <name evidence="2" type="ORF">ABH309_25110</name>
</gene>
<protein>
    <submittedName>
        <fullName evidence="2">PrgH/EprH family type III secretion apparatus protein</fullName>
    </submittedName>
</protein>
<keyword evidence="1" id="KW-0812">Transmembrane</keyword>
<evidence type="ECO:0000256" key="1">
    <source>
        <dbReference type="SAM" id="Phobius"/>
    </source>
</evidence>
<dbReference type="EMBL" id="JBDQQU010000410">
    <property type="protein sequence ID" value="MEO3957726.1"/>
    <property type="molecule type" value="Genomic_DNA"/>
</dbReference>
<keyword evidence="3" id="KW-1185">Reference proteome</keyword>
<keyword evidence="1" id="KW-0472">Membrane</keyword>
<sequence length="398" mass="44932">MNDSTNDVATIHSVVVRVLNGPLKGCEFLLQPGRTLFVVGDEATLESYQHALSSSTILIPLPCGGTNFEADFDATNDEAVLFRELIRGSTHEHRATFNTICAIGALKIAVRPAHTEWVAAVEHYEEPLVQQITSTVGPAPARWWLSGLAVVLCALCMMAALAWASSQRQPDQVQQNPEFMRMLAESNGRLHILSDANGQYYGFTEDERTASWARQTLLRMPTKQQMLIRTIEEEENRLEQWLAVTESGVQFFRIDLRTPDIPRVLLSQERNALSGTLRQKLRDNVSHAMPYAKTVQLLDISDDKILNEAQIGLERLALPYVRINTTNGVVYAIRGELNDGDLQSVRAFIKAYQRAWGQRFVQFSVELQDDKLKEKSYHRGETGYIKANPQHWSFLSIY</sequence>
<reference evidence="2 3" key="1">
    <citation type="submission" date="2024-05" db="EMBL/GenBank/DDBJ databases">
        <authorList>
            <person name="De Oliveira J.P."/>
            <person name="Noriler S.A."/>
            <person name="De Oliveira A.G."/>
            <person name="Sipoli D.S."/>
        </authorList>
    </citation>
    <scope>NUCLEOTIDE SEQUENCE [LARGE SCALE GENOMIC DNA]</scope>
    <source>
        <strain evidence="2 3">LABIM186</strain>
    </source>
</reference>
<comment type="caution">
    <text evidence="2">The sequence shown here is derived from an EMBL/GenBank/DDBJ whole genome shotgun (WGS) entry which is preliminary data.</text>
</comment>
<dbReference type="NCBIfam" id="TIGR02554">
    <property type="entry name" value="PrgH"/>
    <property type="match status" value="1"/>
</dbReference>
<dbReference type="Pfam" id="PF09480">
    <property type="entry name" value="PrgH"/>
    <property type="match status" value="1"/>
</dbReference>
<dbReference type="InterPro" id="IPR019029">
    <property type="entry name" value="T3SS_PrgH/EprH-like"/>
</dbReference>
<feature type="transmembrane region" description="Helical" evidence="1">
    <location>
        <begin position="143"/>
        <end position="164"/>
    </location>
</feature>
<dbReference type="Gene3D" id="3.30.70.1770">
    <property type="match status" value="1"/>
</dbReference>
<dbReference type="Gene3D" id="2.60.200.20">
    <property type="match status" value="1"/>
</dbReference>
<proteinExistence type="predicted"/>
<dbReference type="RefSeq" id="WP_346196492.1">
    <property type="nucleotide sequence ID" value="NZ_JBDJHV010000116.1"/>
</dbReference>
<name>A0ABV0HDH0_9NEIS</name>
<organism evidence="2 3">
    <name type="scientific">Chromobacterium piscinae</name>
    <dbReference type="NCBI Taxonomy" id="686831"/>
    <lineage>
        <taxon>Bacteria</taxon>
        <taxon>Pseudomonadati</taxon>
        <taxon>Pseudomonadota</taxon>
        <taxon>Betaproteobacteria</taxon>
        <taxon>Neisseriales</taxon>
        <taxon>Chromobacteriaceae</taxon>
        <taxon>Chromobacterium</taxon>
    </lineage>
</organism>
<dbReference type="Proteomes" id="UP001438292">
    <property type="component" value="Unassembled WGS sequence"/>
</dbReference>